<organism evidence="1 2">
    <name type="scientific">Kickxella alabastrina</name>
    <dbReference type="NCBI Taxonomy" id="61397"/>
    <lineage>
        <taxon>Eukaryota</taxon>
        <taxon>Fungi</taxon>
        <taxon>Fungi incertae sedis</taxon>
        <taxon>Zoopagomycota</taxon>
        <taxon>Kickxellomycotina</taxon>
        <taxon>Kickxellomycetes</taxon>
        <taxon>Kickxellales</taxon>
        <taxon>Kickxellaceae</taxon>
        <taxon>Kickxella</taxon>
    </lineage>
</organism>
<name>A0ACC1ILI4_9FUNG</name>
<dbReference type="EMBL" id="JANBPG010000673">
    <property type="protein sequence ID" value="KAJ1894592.1"/>
    <property type="molecule type" value="Genomic_DNA"/>
</dbReference>
<dbReference type="Proteomes" id="UP001150581">
    <property type="component" value="Unassembled WGS sequence"/>
</dbReference>
<evidence type="ECO:0000313" key="2">
    <source>
        <dbReference type="Proteomes" id="UP001150581"/>
    </source>
</evidence>
<reference evidence="1" key="1">
    <citation type="submission" date="2022-07" db="EMBL/GenBank/DDBJ databases">
        <title>Phylogenomic reconstructions and comparative analyses of Kickxellomycotina fungi.</title>
        <authorList>
            <person name="Reynolds N.K."/>
            <person name="Stajich J.E."/>
            <person name="Barry K."/>
            <person name="Grigoriev I.V."/>
            <person name="Crous P."/>
            <person name="Smith M.E."/>
        </authorList>
    </citation>
    <scope>NUCLEOTIDE SEQUENCE</scope>
    <source>
        <strain evidence="1">Benny 63K</strain>
    </source>
</reference>
<accession>A0ACC1ILI4</accession>
<keyword evidence="2" id="KW-1185">Reference proteome</keyword>
<comment type="caution">
    <text evidence="1">The sequence shown here is derived from an EMBL/GenBank/DDBJ whole genome shotgun (WGS) entry which is preliminary data.</text>
</comment>
<proteinExistence type="predicted"/>
<evidence type="ECO:0000313" key="1">
    <source>
        <dbReference type="EMBL" id="KAJ1894592.1"/>
    </source>
</evidence>
<sequence length="408" mass="46595">MTILNSVLSSLESLGTELCSLDMSYPRHNLLSLNITHTFEKDPHPSFTVRSAQPHEAKLVAPGTKGVYEDMLARIGVQHANLGVEAKDLDAQAFEEFYDKTVDLADLCQLSEVNERLNQVANQYQEYGMRKEELSAELKRLAVIPRIRQRLARLPLMRRELEEAREGRQGMEAEAAEVLKRADTVDADIAYLRMEHDVARESEEQAQALVLRKKQELAALRLEAENRRRLLEVRRESYARRRPLTAREHAERMLGAVRQQQQQQPGDAREELHVKRDAVVRRLAEIVSNSEATELTNRFIDKVFAATIDGVANESVDSLEARRASRRLSMAGGTPSGRVLAAQLLCVLYSRPEGVPEEELRAAIAEFARERGWNPEMVVQAMYEVFGKKLAKRYRENRTAHYVRLLWE</sequence>
<gene>
    <name evidence="1" type="ORF">LPJ66_005098</name>
</gene>
<protein>
    <submittedName>
        <fullName evidence="1">Uncharacterized protein</fullName>
    </submittedName>
</protein>